<gene>
    <name evidence="9" type="ORF">AL01_07720</name>
</gene>
<dbReference type="PROSITE" id="PS00374">
    <property type="entry name" value="MGMT"/>
    <property type="match status" value="1"/>
</dbReference>
<proteinExistence type="predicted"/>
<evidence type="ECO:0000313" key="10">
    <source>
        <dbReference type="Proteomes" id="UP000200980"/>
    </source>
</evidence>
<keyword evidence="4" id="KW-0227">DNA damage</keyword>
<dbReference type="InterPro" id="IPR008332">
    <property type="entry name" value="MethylG_MeTrfase_N"/>
</dbReference>
<evidence type="ECO:0000259" key="8">
    <source>
        <dbReference type="Pfam" id="PF02870"/>
    </source>
</evidence>
<dbReference type="Pfam" id="PF02870">
    <property type="entry name" value="Methyltransf_1N"/>
    <property type="match status" value="1"/>
</dbReference>
<name>A0A1S8GP18_9PROT</name>
<comment type="catalytic activity">
    <reaction evidence="1">
        <text>a 4-O-methyl-thymidine in DNA + L-cysteinyl-[protein] = a thymidine in DNA + S-methyl-L-cysteinyl-[protein]</text>
        <dbReference type="Rhea" id="RHEA:53428"/>
        <dbReference type="Rhea" id="RHEA-COMP:10131"/>
        <dbReference type="Rhea" id="RHEA-COMP:10132"/>
        <dbReference type="Rhea" id="RHEA-COMP:13555"/>
        <dbReference type="Rhea" id="RHEA-COMP:13556"/>
        <dbReference type="ChEBI" id="CHEBI:29950"/>
        <dbReference type="ChEBI" id="CHEBI:82612"/>
        <dbReference type="ChEBI" id="CHEBI:137386"/>
        <dbReference type="ChEBI" id="CHEBI:137387"/>
        <dbReference type="EC" id="2.1.1.63"/>
    </reaction>
</comment>
<dbReference type="SUPFAM" id="SSF53155">
    <property type="entry name" value="Methylated DNA-protein cysteine methyltransferase domain"/>
    <property type="match status" value="1"/>
</dbReference>
<keyword evidence="10" id="KW-1185">Reference proteome</keyword>
<dbReference type="NCBIfam" id="TIGR00589">
    <property type="entry name" value="ogt"/>
    <property type="match status" value="1"/>
</dbReference>
<protein>
    <submittedName>
        <fullName evidence="9">Cysteine methyltransferase</fullName>
    </submittedName>
</protein>
<dbReference type="InterPro" id="IPR014048">
    <property type="entry name" value="MethylDNA_cys_MeTrfase_DNA-bd"/>
</dbReference>
<keyword evidence="3 9" id="KW-0808">Transferase</keyword>
<evidence type="ECO:0000259" key="7">
    <source>
        <dbReference type="Pfam" id="PF01035"/>
    </source>
</evidence>
<dbReference type="PANTHER" id="PTHR10815">
    <property type="entry name" value="METHYLATED-DNA--PROTEIN-CYSTEINE METHYLTRANSFERASE"/>
    <property type="match status" value="1"/>
</dbReference>
<dbReference type="STRING" id="1539051.AL01_07720"/>
<dbReference type="CDD" id="cd06445">
    <property type="entry name" value="ATase"/>
    <property type="match status" value="1"/>
</dbReference>
<evidence type="ECO:0000256" key="6">
    <source>
        <dbReference type="ARBA" id="ARBA00049348"/>
    </source>
</evidence>
<dbReference type="SUPFAM" id="SSF46767">
    <property type="entry name" value="Methylated DNA-protein cysteine methyltransferase, C-terminal domain"/>
    <property type="match status" value="1"/>
</dbReference>
<dbReference type="EMBL" id="JATM01000004">
    <property type="protein sequence ID" value="OOL17837.1"/>
    <property type="molecule type" value="Genomic_DNA"/>
</dbReference>
<evidence type="ECO:0000256" key="1">
    <source>
        <dbReference type="ARBA" id="ARBA00001286"/>
    </source>
</evidence>
<reference evidence="9 10" key="1">
    <citation type="journal article" date="2016" name="PLoS ONE">
        <title>Whole-Genome Sequence Analysis of Bombella intestini LMG 28161T, a Novel Acetic Acid Bacterium Isolated from the Crop of a Red-Tailed Bumble Bee, Bombus lapidarius.</title>
        <authorList>
            <person name="Li L."/>
            <person name="Illeghems K."/>
            <person name="Van Kerrebroeck S."/>
            <person name="Borremans W."/>
            <person name="Cleenwerck I."/>
            <person name="Smagghe G."/>
            <person name="De Vuyst L."/>
            <person name="Vandamme P."/>
        </authorList>
    </citation>
    <scope>NUCLEOTIDE SEQUENCE [LARGE SCALE GENOMIC DNA]</scope>
    <source>
        <strain evidence="9 10">R-52487</strain>
    </source>
</reference>
<keyword evidence="5" id="KW-0234">DNA repair</keyword>
<feature type="domain" description="Methylated-DNA-[protein]-cysteine S-methyltransferase DNA binding" evidence="7">
    <location>
        <begin position="69"/>
        <end position="148"/>
    </location>
</feature>
<dbReference type="GO" id="GO:0032259">
    <property type="term" value="P:methylation"/>
    <property type="evidence" value="ECO:0007669"/>
    <property type="project" value="UniProtKB-KW"/>
</dbReference>
<evidence type="ECO:0000256" key="5">
    <source>
        <dbReference type="ARBA" id="ARBA00023204"/>
    </source>
</evidence>
<dbReference type="Proteomes" id="UP000200980">
    <property type="component" value="Unassembled WGS sequence"/>
</dbReference>
<sequence length="153" mass="16761">MPQLSFHSPLGALTLSEEEGQIVSLDEGWGRDQSETPLLLKVRDMMQDYFDGEAVDFQSIPLMLDGTAYQERVWAALRAIPHGQTRTYADLAKTVGGSPQSIGQAVARNPLLILVPCHRVLPSHGKSYGDYSGFEGTDSKAFLLELEHEAASD</sequence>
<comment type="caution">
    <text evidence="9">The sequence shown here is derived from an EMBL/GenBank/DDBJ whole genome shotgun (WGS) entry which is preliminary data.</text>
</comment>
<organism evidence="9 10">
    <name type="scientific">Bombella intestini</name>
    <dbReference type="NCBI Taxonomy" id="1539051"/>
    <lineage>
        <taxon>Bacteria</taxon>
        <taxon>Pseudomonadati</taxon>
        <taxon>Pseudomonadota</taxon>
        <taxon>Alphaproteobacteria</taxon>
        <taxon>Acetobacterales</taxon>
        <taxon>Acetobacteraceae</taxon>
        <taxon>Bombella</taxon>
    </lineage>
</organism>
<dbReference type="GO" id="GO:0003908">
    <property type="term" value="F:methylated-DNA-[protein]-cysteine S-methyltransferase activity"/>
    <property type="evidence" value="ECO:0007669"/>
    <property type="project" value="UniProtKB-EC"/>
</dbReference>
<dbReference type="RefSeq" id="WP_077396991.1">
    <property type="nucleotide sequence ID" value="NZ_JATM01000004.1"/>
</dbReference>
<evidence type="ECO:0000256" key="4">
    <source>
        <dbReference type="ARBA" id="ARBA00022763"/>
    </source>
</evidence>
<dbReference type="InterPro" id="IPR036631">
    <property type="entry name" value="MGMT_N_sf"/>
</dbReference>
<evidence type="ECO:0000256" key="3">
    <source>
        <dbReference type="ARBA" id="ARBA00022679"/>
    </source>
</evidence>
<keyword evidence="2 9" id="KW-0489">Methyltransferase</keyword>
<dbReference type="InterPro" id="IPR036217">
    <property type="entry name" value="MethylDNA_cys_MeTrfase_DNAb"/>
</dbReference>
<dbReference type="GO" id="GO:0006281">
    <property type="term" value="P:DNA repair"/>
    <property type="evidence" value="ECO:0007669"/>
    <property type="project" value="UniProtKB-KW"/>
</dbReference>
<comment type="catalytic activity">
    <reaction evidence="6">
        <text>a 6-O-methyl-2'-deoxyguanosine in DNA + L-cysteinyl-[protein] = S-methyl-L-cysteinyl-[protein] + a 2'-deoxyguanosine in DNA</text>
        <dbReference type="Rhea" id="RHEA:24000"/>
        <dbReference type="Rhea" id="RHEA-COMP:10131"/>
        <dbReference type="Rhea" id="RHEA-COMP:10132"/>
        <dbReference type="Rhea" id="RHEA-COMP:11367"/>
        <dbReference type="Rhea" id="RHEA-COMP:11368"/>
        <dbReference type="ChEBI" id="CHEBI:29950"/>
        <dbReference type="ChEBI" id="CHEBI:82612"/>
        <dbReference type="ChEBI" id="CHEBI:85445"/>
        <dbReference type="ChEBI" id="CHEBI:85448"/>
        <dbReference type="EC" id="2.1.1.63"/>
    </reaction>
</comment>
<dbReference type="Pfam" id="PF01035">
    <property type="entry name" value="DNA_binding_1"/>
    <property type="match status" value="1"/>
</dbReference>
<evidence type="ECO:0000313" key="9">
    <source>
        <dbReference type="EMBL" id="OOL17837.1"/>
    </source>
</evidence>
<feature type="domain" description="Methylguanine DNA methyltransferase ribonuclease-like" evidence="8">
    <location>
        <begin position="6"/>
        <end position="62"/>
    </location>
</feature>
<dbReference type="InterPro" id="IPR036388">
    <property type="entry name" value="WH-like_DNA-bd_sf"/>
</dbReference>
<dbReference type="OrthoDB" id="9802228at2"/>
<dbReference type="AlphaFoldDB" id="A0A1S8GP18"/>
<dbReference type="InterPro" id="IPR001497">
    <property type="entry name" value="MethylDNA_cys_MeTrfase_AS"/>
</dbReference>
<dbReference type="PANTHER" id="PTHR10815:SF13">
    <property type="entry name" value="METHYLATED-DNA--PROTEIN-CYSTEINE METHYLTRANSFERASE"/>
    <property type="match status" value="1"/>
</dbReference>
<accession>A0A1S8GP18</accession>
<evidence type="ECO:0000256" key="2">
    <source>
        <dbReference type="ARBA" id="ARBA00022603"/>
    </source>
</evidence>
<dbReference type="Gene3D" id="1.10.10.10">
    <property type="entry name" value="Winged helix-like DNA-binding domain superfamily/Winged helix DNA-binding domain"/>
    <property type="match status" value="1"/>
</dbReference>